<keyword evidence="1" id="KW-1133">Transmembrane helix</keyword>
<accession>A0A7Y9LKU3</accession>
<evidence type="ECO:0000256" key="1">
    <source>
        <dbReference type="SAM" id="Phobius"/>
    </source>
</evidence>
<dbReference type="AlphaFoldDB" id="A0A7Y9LKU3"/>
<reference evidence="3 4" key="1">
    <citation type="submission" date="2020-07" db="EMBL/GenBank/DDBJ databases">
        <title>Genomic Encyclopedia of Type Strains, Phase IV (KMG-V): Genome sequencing to study the core and pangenomes of soil and plant-associated prokaryotes.</title>
        <authorList>
            <person name="Whitman W."/>
        </authorList>
    </citation>
    <scope>NUCLEOTIDE SEQUENCE [LARGE SCALE GENOMIC DNA]</scope>
    <source>
        <strain evidence="3 4">SAS40</strain>
    </source>
</reference>
<feature type="signal peptide" evidence="2">
    <location>
        <begin position="1"/>
        <end position="19"/>
    </location>
</feature>
<protein>
    <submittedName>
        <fullName evidence="3">Uncharacterized protein</fullName>
    </submittedName>
</protein>
<feature type="chain" id="PRO_5031183058" evidence="2">
    <location>
        <begin position="20"/>
        <end position="293"/>
    </location>
</feature>
<keyword evidence="1" id="KW-0812">Transmembrane</keyword>
<keyword evidence="2" id="KW-0732">Signal</keyword>
<feature type="transmembrane region" description="Helical" evidence="1">
    <location>
        <begin position="253"/>
        <end position="271"/>
    </location>
</feature>
<proteinExistence type="predicted"/>
<name>A0A7Y9LKU3_9BURK</name>
<sequence length="293" mass="31934">MTKILILLLLVFQNSALSAGEAVKTEVAEQIVGKTLNIALAENVSDGVQVTLSMDETDYIPGPISGRIIVKNTRNERLTISDWNVYIIGSLSSLYSQSKITTGEIKVEPNSAYTLDVYLRPGRKPTMFEHITFRSGPTKMTVNLIYFADGMKSGQTNYSLQAELKTSPFYTIAGGFFGALLLIVFVIVSKIIYVAQKNELTALISKLPFLCVKWFIVSIAYAVNGLIVTILLITLSAGLMAFQLPISFKLQDFSGGLIVGLFSITLGKFLADKLAVAIPSRSLNDTNSTQAVQ</sequence>
<organism evidence="3 4">
    <name type="scientific">Pigmentiphaga litoralis</name>
    <dbReference type="NCBI Taxonomy" id="516702"/>
    <lineage>
        <taxon>Bacteria</taxon>
        <taxon>Pseudomonadati</taxon>
        <taxon>Pseudomonadota</taxon>
        <taxon>Betaproteobacteria</taxon>
        <taxon>Burkholderiales</taxon>
        <taxon>Alcaligenaceae</taxon>
        <taxon>Pigmentiphaga</taxon>
    </lineage>
</organism>
<gene>
    <name evidence="3" type="ORF">FHW18_001128</name>
</gene>
<dbReference type="EMBL" id="JACBYR010000001">
    <property type="protein sequence ID" value="NYE81857.1"/>
    <property type="molecule type" value="Genomic_DNA"/>
</dbReference>
<dbReference type="Proteomes" id="UP000542125">
    <property type="component" value="Unassembled WGS sequence"/>
</dbReference>
<feature type="transmembrane region" description="Helical" evidence="1">
    <location>
        <begin position="169"/>
        <end position="193"/>
    </location>
</feature>
<dbReference type="RefSeq" id="WP_179584193.1">
    <property type="nucleotide sequence ID" value="NZ_JACBYR010000001.1"/>
</dbReference>
<keyword evidence="4" id="KW-1185">Reference proteome</keyword>
<comment type="caution">
    <text evidence="3">The sequence shown here is derived from an EMBL/GenBank/DDBJ whole genome shotgun (WGS) entry which is preliminary data.</text>
</comment>
<evidence type="ECO:0000256" key="2">
    <source>
        <dbReference type="SAM" id="SignalP"/>
    </source>
</evidence>
<evidence type="ECO:0000313" key="4">
    <source>
        <dbReference type="Proteomes" id="UP000542125"/>
    </source>
</evidence>
<evidence type="ECO:0000313" key="3">
    <source>
        <dbReference type="EMBL" id="NYE81857.1"/>
    </source>
</evidence>
<keyword evidence="1" id="KW-0472">Membrane</keyword>
<feature type="transmembrane region" description="Helical" evidence="1">
    <location>
        <begin position="214"/>
        <end position="241"/>
    </location>
</feature>